<name>A0A8S5LS39_9CAUD</name>
<reference evidence="1" key="1">
    <citation type="journal article" date="2021" name="Proc. Natl. Acad. Sci. U.S.A.">
        <title>A Catalog of Tens of Thousands of Viruses from Human Metagenomes Reveals Hidden Associations with Chronic Diseases.</title>
        <authorList>
            <person name="Tisza M.J."/>
            <person name="Buck C.B."/>
        </authorList>
    </citation>
    <scope>NUCLEOTIDE SEQUENCE</scope>
    <source>
        <strain evidence="1">Ct7EW56</strain>
    </source>
</reference>
<proteinExistence type="predicted"/>
<protein>
    <submittedName>
        <fullName evidence="1">Uncharacterized protein</fullName>
    </submittedName>
</protein>
<organism evidence="1">
    <name type="scientific">Siphoviridae sp. ct7EW56</name>
    <dbReference type="NCBI Taxonomy" id="2827562"/>
    <lineage>
        <taxon>Viruses</taxon>
        <taxon>Duplodnaviria</taxon>
        <taxon>Heunggongvirae</taxon>
        <taxon>Uroviricota</taxon>
        <taxon>Caudoviricetes</taxon>
    </lineage>
</organism>
<dbReference type="EMBL" id="BK015904">
    <property type="protein sequence ID" value="DAD72680.1"/>
    <property type="molecule type" value="Genomic_DNA"/>
</dbReference>
<sequence length="77" mass="8877">MQSYRTTSVSSLPRRNPLTHNFANPYAYYRTHVLLCQYLRGECNKYRAIAINYRPDQNIEGDSGVPIGNIFIIALCH</sequence>
<accession>A0A8S5LS39</accession>
<evidence type="ECO:0000313" key="1">
    <source>
        <dbReference type="EMBL" id="DAD72680.1"/>
    </source>
</evidence>